<gene>
    <name evidence="1" type="ORF">BN580_01493</name>
</gene>
<dbReference type="Proteomes" id="UP000017938">
    <property type="component" value="Unassembled WGS sequence"/>
</dbReference>
<proteinExistence type="predicted"/>
<evidence type="ECO:0000313" key="1">
    <source>
        <dbReference type="EMBL" id="CDC74385.1"/>
    </source>
</evidence>
<dbReference type="AlphaFoldDB" id="R6TQA6"/>
<reference evidence="1" key="1">
    <citation type="submission" date="2012-11" db="EMBL/GenBank/DDBJ databases">
        <title>Dependencies among metagenomic species, viruses, plasmids and units of genetic variation.</title>
        <authorList>
            <person name="Nielsen H.B."/>
            <person name="Almeida M."/>
            <person name="Juncker A.S."/>
            <person name="Rasmussen S."/>
            <person name="Li J."/>
            <person name="Sunagawa S."/>
            <person name="Plichta D."/>
            <person name="Gautier L."/>
            <person name="Le Chatelier E."/>
            <person name="Peletier E."/>
            <person name="Bonde I."/>
            <person name="Nielsen T."/>
            <person name="Manichanh C."/>
            <person name="Arumugam M."/>
            <person name="Batto J."/>
            <person name="Santos M.B.Q.D."/>
            <person name="Blom N."/>
            <person name="Borruel N."/>
            <person name="Burgdorf K.S."/>
            <person name="Boumezbeur F."/>
            <person name="Casellas F."/>
            <person name="Dore J."/>
            <person name="Guarner F."/>
            <person name="Hansen T."/>
            <person name="Hildebrand F."/>
            <person name="Kaas R.S."/>
            <person name="Kennedy S."/>
            <person name="Kristiansen K."/>
            <person name="Kultima J.R."/>
            <person name="Leonard P."/>
            <person name="Levenez F."/>
            <person name="Lund O."/>
            <person name="Moumen B."/>
            <person name="Le Paslier D."/>
            <person name="Pons N."/>
            <person name="Pedersen O."/>
            <person name="Prifti E."/>
            <person name="Qin J."/>
            <person name="Raes J."/>
            <person name="Tap J."/>
            <person name="Tims S."/>
            <person name="Ussery D.W."/>
            <person name="Yamada T."/>
            <person name="MetaHit consortium"/>
            <person name="Renault P."/>
            <person name="Sicheritz-Ponten T."/>
            <person name="Bork P."/>
            <person name="Wang J."/>
            <person name="Brunak S."/>
            <person name="Ehrlich S.D."/>
        </authorList>
    </citation>
    <scope>NUCLEOTIDE SEQUENCE [LARGE SCALE GENOMIC DNA]</scope>
</reference>
<accession>R6TQA6</accession>
<dbReference type="STRING" id="1263015.BN580_01493"/>
<dbReference type="EMBL" id="CBFW010000216">
    <property type="protein sequence ID" value="CDC74385.1"/>
    <property type="molecule type" value="Genomic_DNA"/>
</dbReference>
<sequence>MLRLNAGIYGIFRDKVFELLVAVLIYFGAGYRLRFILYDAEGLCDGNGGVLMVAGYHDRADACLHALGNGGGDLRTDRVYHSDKPDKGHVMLKRLRTVIGRG</sequence>
<protein>
    <submittedName>
        <fullName evidence="1">Uncharacterized protein</fullName>
    </submittedName>
</protein>
<evidence type="ECO:0000313" key="2">
    <source>
        <dbReference type="Proteomes" id="UP000017938"/>
    </source>
</evidence>
<comment type="caution">
    <text evidence="1">The sequence shown here is derived from an EMBL/GenBank/DDBJ whole genome shotgun (WGS) entry which is preliminary data.</text>
</comment>
<name>R6TQA6_9BACT</name>
<organism evidence="1 2">
    <name type="scientific">Candidatus Colimorpha enterica</name>
    <dbReference type="NCBI Taxonomy" id="3083063"/>
    <lineage>
        <taxon>Bacteria</taxon>
        <taxon>Pseudomonadati</taxon>
        <taxon>Bacteroidota</taxon>
        <taxon>Bacteroidia</taxon>
        <taxon>Bacteroidales</taxon>
        <taxon>Candidatus Colimorpha</taxon>
    </lineage>
</organism>